<feature type="domain" description="Glycoside hydrolase family 31 TIM barrel" evidence="7">
    <location>
        <begin position="1236"/>
        <end position="1610"/>
    </location>
</feature>
<evidence type="ECO:0000256" key="1">
    <source>
        <dbReference type="ARBA" id="ARBA00007806"/>
    </source>
</evidence>
<feature type="domain" description="Glycoside hydrolase family 31 N-terminal" evidence="8">
    <location>
        <begin position="1020"/>
        <end position="1193"/>
    </location>
</feature>
<dbReference type="GO" id="GO:0005975">
    <property type="term" value="P:carbohydrate metabolic process"/>
    <property type="evidence" value="ECO:0007669"/>
    <property type="project" value="InterPro"/>
</dbReference>
<dbReference type="SUPFAM" id="SSF74650">
    <property type="entry name" value="Galactose mutarotase-like"/>
    <property type="match status" value="2"/>
</dbReference>
<feature type="domain" description="Glycoside hydrolase family 31 TIM barrel" evidence="7">
    <location>
        <begin position="297"/>
        <end position="686"/>
    </location>
</feature>
<evidence type="ECO:0000256" key="2">
    <source>
        <dbReference type="ARBA" id="ARBA00022729"/>
    </source>
</evidence>
<dbReference type="STRING" id="3818.A0A445BEJ1"/>
<dbReference type="PANTHER" id="PTHR22762">
    <property type="entry name" value="ALPHA-GLUCOSIDASE"/>
    <property type="match status" value="1"/>
</dbReference>
<gene>
    <name evidence="10" type="ORF">Ahy_A09g042023</name>
</gene>
<keyword evidence="3" id="KW-0378">Hydrolase</keyword>
<evidence type="ECO:0000256" key="4">
    <source>
        <dbReference type="ARBA" id="ARBA00023180"/>
    </source>
</evidence>
<dbReference type="InterPro" id="IPR048395">
    <property type="entry name" value="Glyco_hydro_31_C"/>
</dbReference>
<dbReference type="FunFam" id="2.60.40.1180:FF:000044">
    <property type="entry name" value="Alpha-glucosidase 1"/>
    <property type="match status" value="2"/>
</dbReference>
<dbReference type="InterPro" id="IPR013780">
    <property type="entry name" value="Glyco_hydro_b"/>
</dbReference>
<sequence>MITSQKKAMVSVYLFSLVLITCLLCFVEQAYSSYPKPTKIGLGYTLLSLEEVNGALLGLLQVKHNNYIYGPDIPLLRLFIKHESENRLRVHITDAKKQRWEVPYDLLPREKPVQIVSNKKKPIRSVAEYSGSELVLTYTCDPFSFAVKRKSNGETLFNSSSDETDPFGPLVFKDQYLEISTKLPKDASLYGLGENSQAHGIKLYPNDPYTLYTSDISAVNVNADLYGAHPVYMDLRNKGGKAYAHGVVLLNSNGMDVLYRGTSLAYKLIGGVLDFYFFAGPSPLNVVDQYTSLIGRPAPMPYWSFEQDSTWGYHNVSVLEYVVENYQKAKIPLDVIWTDDDHMDGHKDFTLNPVNFPRPKLLEFLDKIHSIGMKYVVIVDPGIAVNTSYGVYQRGMANDVFIKYEGQPYMGQVWPGAVYFPDFLNPKTVSWWGDEIRRFHELVPVDGLWIDMNEVSNFCTGKCKVSVGRVCPIPIVGGRPNPTCCLDCTNVTATRWDDPPYKINARRVEAPIGLKTVATSAVHYNGVKEYDAHSLYGFSQAIATHKALQGLQGKRPFILSRSTFVGSGKYAAHWTGDNKGTWEDLRYTISSILNFGIFGIPMVGSDICGFYPKSLEIDGTKNLTLLVNTEELCNRWIQVGAFYPFSRDHSSYISPRQELYLWDSVAKSARNALGMRYKLLPYLYTLNYEAHVSGAPIARPLFFSFPSYTECYGLSTQFLLGSSVMISPVLEQGNTQVRALFPPGTWYSLFDLTYTIVSKEGTYVTLDAPLNVVNVHLYQNAIIPMQQGGMVSKDARMTPFSLIVTFPAGANDGEAQGNLFLDDDELPEMRIANGYSTYIDFHASVREKTVKVWSQVQGGKYALDKGWIIDKISVLGLNGGGALLHTVMIDEEPLTSVSNVKVYTTEQRYLYDQRDGENKREIMVELKGLNIPVVHDNTPQLLAMFSPCSPLATLIFFSCILHFAQQASTSSFIGQGYRLISIQIAPDAAIHALLQVKQTNNIYGADIPLLRFYAKHETENRLRVHITDAKNKRWEVPYDLLPREQPPPLKQSIEFLKKKNSTWVSEYSGSELVLTYTPDPFSFAVTRKSNGDTLFNSTSDDDSHPFGPLVFKDQYLEISTKLSKDASLYGLGEHTQPHGIKLNPNDPYTLFTTDISAFNVNADLYGSHPVYMDLRNEGGKAYAHGVLLLNSNGMDVFYTGTSLTYKVIGGVLDFYFFAGPSPLNVVDQYTSLIGRPAPMPYWAFGFHQCKFGYQNVSVIEEIVENYQKAKIPLDVIWNDDDHMDGAKDFTLHPVNYPRSKLLKFLDKIHNIGMKYVVIIDPGIAVNESYEVYQRGMANDVFIKHDGEPFTGQVWPGAVYFPDFLNPKTVSWWGDEIRRFHELVPVDGLWIDMNEASNFCTGKCRIHEGRICPNETQPWICCFDCRDIINTKWDNPPYKINASGVHAPLGSKTIATSAVHYNGVLEYDAHSLYGLSESIATHKALLDIQKKRPFILSRSTYVGSGKYVAHWTGDISSRWEDLRYSIITMLNFGIYGIPMVGADICGFFITFTDHEELCNRWIQLGAFYPFSRDHADFNSPRQELYLWDSVAESARNALGMRYKLLPYLYTLNYEAHVSGAPIARPLFFSFPSYVECYGLSTQFLLGKSLMISPVLEQGKTQVNALFPPGTWYSLFDLTYTIVSKEGTYVTLDAPLNVVNVHLYQNVILPMQQGGMVTKEARTTPFSLIVTFPAGANDGEAQGNLFLDDDELPEMKLGSGYPIATYIDFHATVREETVKVWSQVVEGEFALEKGWIIDKISVLGLNGGGELHRVMIDGEPLTYVSNVKVYKREHKYLHDEGDGRNNIEMVEFESLNIPLEKSLELVG</sequence>
<dbReference type="InterPro" id="IPR025887">
    <property type="entry name" value="Glyco_hydro_31_N_dom"/>
</dbReference>
<feature type="domain" description="Glycosyl hydrolase family 31 C-terminal" evidence="9">
    <location>
        <begin position="694"/>
        <end position="783"/>
    </location>
</feature>
<evidence type="ECO:0000259" key="8">
    <source>
        <dbReference type="Pfam" id="PF13802"/>
    </source>
</evidence>
<dbReference type="SUPFAM" id="SSF51445">
    <property type="entry name" value="(Trans)glycosidases"/>
    <property type="match status" value="2"/>
</dbReference>
<dbReference type="Gene3D" id="2.60.40.1180">
    <property type="entry name" value="Golgi alpha-mannosidase II"/>
    <property type="match status" value="4"/>
</dbReference>
<keyword evidence="11" id="KW-1185">Reference proteome</keyword>
<dbReference type="SUPFAM" id="SSF51011">
    <property type="entry name" value="Glycosyl hydrolase domain"/>
    <property type="match status" value="2"/>
</dbReference>
<dbReference type="Pfam" id="PF01055">
    <property type="entry name" value="Glyco_hydro_31_2nd"/>
    <property type="match status" value="2"/>
</dbReference>
<dbReference type="Pfam" id="PF21365">
    <property type="entry name" value="Glyco_hydro_31_3rd"/>
    <property type="match status" value="2"/>
</dbReference>
<keyword evidence="2 6" id="KW-0732">Signal</keyword>
<dbReference type="Pfam" id="PF13802">
    <property type="entry name" value="Gal_mutarotas_2"/>
    <property type="match status" value="2"/>
</dbReference>
<dbReference type="EMBL" id="SDMP01000009">
    <property type="protein sequence ID" value="RYR37097.1"/>
    <property type="molecule type" value="Genomic_DNA"/>
</dbReference>
<evidence type="ECO:0000259" key="9">
    <source>
        <dbReference type="Pfam" id="PF21365"/>
    </source>
</evidence>
<dbReference type="PROSITE" id="PS00129">
    <property type="entry name" value="GLYCOSYL_HYDROL_F31_1"/>
    <property type="match status" value="2"/>
</dbReference>
<evidence type="ECO:0000313" key="10">
    <source>
        <dbReference type="EMBL" id="RYR37097.1"/>
    </source>
</evidence>
<dbReference type="InterPro" id="IPR030458">
    <property type="entry name" value="Glyco_hydro_31_AS"/>
</dbReference>
<comment type="similarity">
    <text evidence="1">Belongs to the glycosyl hydrolase 31 family.</text>
</comment>
<feature type="domain" description="Glycosyl hydrolase family 31 C-terminal" evidence="9">
    <location>
        <begin position="1618"/>
        <end position="1707"/>
    </location>
</feature>
<reference evidence="10 11" key="1">
    <citation type="submission" date="2019-01" db="EMBL/GenBank/DDBJ databases">
        <title>Sequencing of cultivated peanut Arachis hypogaea provides insights into genome evolution and oil improvement.</title>
        <authorList>
            <person name="Chen X."/>
        </authorList>
    </citation>
    <scope>NUCLEOTIDE SEQUENCE [LARGE SCALE GENOMIC DNA]</scope>
    <source>
        <strain evidence="11">cv. Fuhuasheng</strain>
        <tissue evidence="10">Leaves</tissue>
    </source>
</reference>
<dbReference type="Gene3D" id="3.20.20.80">
    <property type="entry name" value="Glycosidases"/>
    <property type="match status" value="2"/>
</dbReference>
<evidence type="ECO:0000313" key="11">
    <source>
        <dbReference type="Proteomes" id="UP000289738"/>
    </source>
</evidence>
<evidence type="ECO:0000256" key="3">
    <source>
        <dbReference type="ARBA" id="ARBA00022801"/>
    </source>
</evidence>
<comment type="caution">
    <text evidence="10">The sequence shown here is derived from an EMBL/GenBank/DDBJ whole genome shotgun (WGS) entry which is preliminary data.</text>
</comment>
<dbReference type="InterPro" id="IPR000322">
    <property type="entry name" value="Glyco_hydro_31_TIM"/>
</dbReference>
<evidence type="ECO:0000256" key="5">
    <source>
        <dbReference type="ARBA" id="ARBA00023295"/>
    </source>
</evidence>
<dbReference type="CDD" id="cd06602">
    <property type="entry name" value="GH31_MGAM_SI_GAA"/>
    <property type="match status" value="2"/>
</dbReference>
<accession>A0A445BEJ1</accession>
<evidence type="ECO:0000259" key="7">
    <source>
        <dbReference type="Pfam" id="PF01055"/>
    </source>
</evidence>
<dbReference type="CDD" id="cd14752">
    <property type="entry name" value="GH31_N"/>
    <property type="match status" value="2"/>
</dbReference>
<keyword evidence="5" id="KW-0326">Glycosidase</keyword>
<dbReference type="FunFam" id="3.20.20.80:FF:000016">
    <property type="entry name" value="Maltase-glucoamylase, intestinal"/>
    <property type="match status" value="2"/>
</dbReference>
<dbReference type="InterPro" id="IPR011013">
    <property type="entry name" value="Gal_mutarotase_sf_dom"/>
</dbReference>
<evidence type="ECO:0000256" key="6">
    <source>
        <dbReference type="SAM" id="SignalP"/>
    </source>
</evidence>
<feature type="chain" id="PRO_5019210394" description="Alpha-glucosidase" evidence="6">
    <location>
        <begin position="33"/>
        <end position="1865"/>
    </location>
</feature>
<feature type="signal peptide" evidence="6">
    <location>
        <begin position="1"/>
        <end position="32"/>
    </location>
</feature>
<dbReference type="GO" id="GO:0004553">
    <property type="term" value="F:hydrolase activity, hydrolyzing O-glycosyl compounds"/>
    <property type="evidence" value="ECO:0007669"/>
    <property type="project" value="InterPro"/>
</dbReference>
<keyword evidence="4" id="KW-0325">Glycoprotein</keyword>
<protein>
    <recommendedName>
        <fullName evidence="12">Alpha-glucosidase</fullName>
    </recommendedName>
</protein>
<proteinExistence type="inferred from homology"/>
<dbReference type="PANTHER" id="PTHR22762:SF127">
    <property type="entry name" value="ALPHA-XYLOSIDASE 1-RELATED"/>
    <property type="match status" value="1"/>
</dbReference>
<name>A0A445BEJ1_ARAHY</name>
<feature type="domain" description="Glycoside hydrolase family 31 N-terminal" evidence="8">
    <location>
        <begin position="85"/>
        <end position="253"/>
    </location>
</feature>
<evidence type="ECO:0008006" key="12">
    <source>
        <dbReference type="Google" id="ProtNLM"/>
    </source>
</evidence>
<dbReference type="GO" id="GO:0030246">
    <property type="term" value="F:carbohydrate binding"/>
    <property type="evidence" value="ECO:0007669"/>
    <property type="project" value="InterPro"/>
</dbReference>
<dbReference type="Proteomes" id="UP000289738">
    <property type="component" value="Chromosome A09"/>
</dbReference>
<dbReference type="InterPro" id="IPR017853">
    <property type="entry name" value="GH"/>
</dbReference>
<dbReference type="Gene3D" id="2.60.40.1760">
    <property type="entry name" value="glycosyl hydrolase (family 31)"/>
    <property type="match status" value="2"/>
</dbReference>
<organism evidence="10 11">
    <name type="scientific">Arachis hypogaea</name>
    <name type="common">Peanut</name>
    <dbReference type="NCBI Taxonomy" id="3818"/>
    <lineage>
        <taxon>Eukaryota</taxon>
        <taxon>Viridiplantae</taxon>
        <taxon>Streptophyta</taxon>
        <taxon>Embryophyta</taxon>
        <taxon>Tracheophyta</taxon>
        <taxon>Spermatophyta</taxon>
        <taxon>Magnoliopsida</taxon>
        <taxon>eudicotyledons</taxon>
        <taxon>Gunneridae</taxon>
        <taxon>Pentapetalae</taxon>
        <taxon>rosids</taxon>
        <taxon>fabids</taxon>
        <taxon>Fabales</taxon>
        <taxon>Fabaceae</taxon>
        <taxon>Papilionoideae</taxon>
        <taxon>50 kb inversion clade</taxon>
        <taxon>dalbergioids sensu lato</taxon>
        <taxon>Dalbergieae</taxon>
        <taxon>Pterocarpus clade</taxon>
        <taxon>Arachis</taxon>
    </lineage>
</organism>